<dbReference type="Proteomes" id="UP000257109">
    <property type="component" value="Unassembled WGS sequence"/>
</dbReference>
<name>A0A371FS60_MUCPR</name>
<comment type="caution">
    <text evidence="2">The sequence shown here is derived from an EMBL/GenBank/DDBJ whole genome shotgun (WGS) entry which is preliminary data.</text>
</comment>
<reference evidence="2" key="1">
    <citation type="submission" date="2018-05" db="EMBL/GenBank/DDBJ databases">
        <title>Draft genome of Mucuna pruriens seed.</title>
        <authorList>
            <person name="Nnadi N.E."/>
            <person name="Vos R."/>
            <person name="Hasami M.H."/>
            <person name="Devisetty U.K."/>
            <person name="Aguiy J.C."/>
        </authorList>
    </citation>
    <scope>NUCLEOTIDE SEQUENCE [LARGE SCALE GENOMIC DNA]</scope>
    <source>
        <strain evidence="2">JCA_2017</strain>
    </source>
</reference>
<organism evidence="2 3">
    <name type="scientific">Mucuna pruriens</name>
    <name type="common">Velvet bean</name>
    <name type="synonym">Dolichos pruriens</name>
    <dbReference type="NCBI Taxonomy" id="157652"/>
    <lineage>
        <taxon>Eukaryota</taxon>
        <taxon>Viridiplantae</taxon>
        <taxon>Streptophyta</taxon>
        <taxon>Embryophyta</taxon>
        <taxon>Tracheophyta</taxon>
        <taxon>Spermatophyta</taxon>
        <taxon>Magnoliopsida</taxon>
        <taxon>eudicotyledons</taxon>
        <taxon>Gunneridae</taxon>
        <taxon>Pentapetalae</taxon>
        <taxon>rosids</taxon>
        <taxon>fabids</taxon>
        <taxon>Fabales</taxon>
        <taxon>Fabaceae</taxon>
        <taxon>Papilionoideae</taxon>
        <taxon>50 kb inversion clade</taxon>
        <taxon>NPAAA clade</taxon>
        <taxon>indigoferoid/millettioid clade</taxon>
        <taxon>Phaseoleae</taxon>
        <taxon>Mucuna</taxon>
    </lineage>
</organism>
<feature type="region of interest" description="Disordered" evidence="1">
    <location>
        <begin position="32"/>
        <end position="59"/>
    </location>
</feature>
<protein>
    <submittedName>
        <fullName evidence="2">Uncharacterized protein</fullName>
    </submittedName>
</protein>
<gene>
    <name evidence="2" type="ORF">CR513_38184</name>
</gene>
<accession>A0A371FS60</accession>
<keyword evidence="3" id="KW-1185">Reference proteome</keyword>
<evidence type="ECO:0000313" key="3">
    <source>
        <dbReference type="Proteomes" id="UP000257109"/>
    </source>
</evidence>
<feature type="non-terminal residue" evidence="2">
    <location>
        <position position="1"/>
    </location>
</feature>
<sequence length="59" mass="7009">MGTAGKIQLQWKRRRTLEKEQIKDLVKLVNPSKEEKRTKHRNRTTIPIKARSGSLLRER</sequence>
<evidence type="ECO:0000313" key="2">
    <source>
        <dbReference type="EMBL" id="RDX81174.1"/>
    </source>
</evidence>
<proteinExistence type="predicted"/>
<dbReference type="AlphaFoldDB" id="A0A371FS60"/>
<evidence type="ECO:0000256" key="1">
    <source>
        <dbReference type="SAM" id="MobiDB-lite"/>
    </source>
</evidence>
<dbReference type="EMBL" id="QJKJ01007990">
    <property type="protein sequence ID" value="RDX81174.1"/>
    <property type="molecule type" value="Genomic_DNA"/>
</dbReference>